<sequence length="1204" mass="132570">MKISRVVCATLFGVSLSVSSTFGYSVDEKLDEINKNLKAYNDFYLPLQDKSADMAQKLGKIESDIKNVTTNDLNTGGKYEVLGDMFKFVLDNYAKTGLKVGIGSYDDENPDLYKDDGRDTGGWTSIAKALTFTAENGRNVSISYYDNIQIKFDNGEQNIISLGQDGKLYASSSSSGDTIFQSGLSKNDLAKIASLVENSVKNSVDMFKVQTLVDGLTTFIADKDESEYKDNAKFLAMFNEIKKLGNSDDVLKSVDLFYEATARKLELIKDSISKLNEIKNISGDKSAKVKEFNEFLVKNNFSLGVDKLYSIDGYVNKAATDISDDDLDKILNVLKAEQKNYEEDIKFGKDYMASNDMKAMLDKFFNLQPPRYSVSQKLDEIEKNLKAYNDFYLRLQDNSANIAQELGKINGDIKNVTSDELNTGGKYEVLGDMFKFVLDNYAKAGLEGSIGSYDELDDPTDIESGGWVSIAKALTFTTEDGRNVNISSSGGRIFIKIDNSEGNLIELSKDGKLVANTYGEGSNAQTNTIFKSGLSKNDLVKLAGLVESSIKGSVDGFKNRILDYGLLDLAVEKDESEYKDNAKFKAILEDIKKLGDSQDILNALKSNTQRDKKYLELIKETISKLNEIKNISGDKSAKLKELDKFLVENNFSFGVHNKYLIDGYVSKAATGISDDDLNEILAVLEKEQQNYETYVKDSDEALADEQKYKSLLDKILSGTTTTDPVTPQEQAKAETEAINSANEAVSKTNGIKSEVAEAQNNLAQAKLDVIKINADPTATTEQKEQALAKQTELENLVKEKQTALNEAKQAQNKAIEKKIEAITNNSANKLEQTEKSVALALASIVSKDDVAELLLGDKDSIISAVKDAVNSVKTASETLNSKVGTDIIKFSADIATNTRLAKLSNPFNDDLALAYAISNLKGEAFADGGDSLSSVVRGYTNRFSHDNSLWATLVGSKSSVKNGVDSKLYGFNIGYDKTFDNTIVGSYLTYAKTKANNSIINNEADNYQFGVYSRSFIQNSEIDAKLSFGVGKNELKRIQNQSEQTGKYDTKFLAAELTYGYIFDLGSEIYAKPLAGVAYTYASSKAFDESGTFAIKWGKNTQKSLSLKAGVELRKYVADGSYLYITPAYEQEIYKKNNDLRLNYVGSDYDIIIGSGEKKHGYAVIQTGADFAITPNLSTNINFGAKARSGEKYYNGTLGLRYKF</sequence>
<keyword evidence="4" id="KW-1185">Reference proteome</keyword>
<reference evidence="3" key="1">
    <citation type="submission" date="2022-08" db="EMBL/GenBank/DDBJ databases">
        <authorList>
            <person name="Wang H."/>
        </authorList>
    </citation>
    <scope>NUCLEOTIDE SEQUENCE</scope>
    <source>
        <strain evidence="3">PS10</strain>
    </source>
</reference>
<dbReference type="SMART" id="SM00869">
    <property type="entry name" value="Autotransporter"/>
    <property type="match status" value="1"/>
</dbReference>
<dbReference type="Proteomes" id="UP001173801">
    <property type="component" value="Unassembled WGS sequence"/>
</dbReference>
<feature type="coiled-coil region" evidence="1">
    <location>
        <begin position="748"/>
        <end position="832"/>
    </location>
</feature>
<accession>A0ABT7HMF7</accession>
<dbReference type="InterPro" id="IPR036709">
    <property type="entry name" value="Autotransporte_beta_dom_sf"/>
</dbReference>
<reference evidence="3" key="2">
    <citation type="journal article" date="2023" name="Microorganisms">
        <title>Isolation and Genomic Characteristics of Cat-Borne Campylobacter felis sp. nov. and Sheep-Borne Campylobacter ovis sp. nov.</title>
        <authorList>
            <person name="Wang H."/>
            <person name="Li Y."/>
            <person name="Gu Y."/>
            <person name="Zhou G."/>
            <person name="Chen X."/>
            <person name="Zhang X."/>
            <person name="Shao Z."/>
            <person name="Zhang J."/>
            <person name="Zhang M."/>
        </authorList>
    </citation>
    <scope>NUCLEOTIDE SEQUENCE</scope>
    <source>
        <strain evidence="3">PS10</strain>
    </source>
</reference>
<feature type="domain" description="Autotransporter" evidence="2">
    <location>
        <begin position="942"/>
        <end position="1204"/>
    </location>
</feature>
<organism evidence="3 4">
    <name type="scientific">Campylobacter gastrosuis</name>
    <dbReference type="NCBI Taxonomy" id="2974576"/>
    <lineage>
        <taxon>Bacteria</taxon>
        <taxon>Pseudomonadati</taxon>
        <taxon>Campylobacterota</taxon>
        <taxon>Epsilonproteobacteria</taxon>
        <taxon>Campylobacterales</taxon>
        <taxon>Campylobacteraceae</taxon>
        <taxon>Campylobacter</taxon>
    </lineage>
</organism>
<protein>
    <submittedName>
        <fullName evidence="3">Autotransporter domain-containing protein</fullName>
    </submittedName>
</protein>
<evidence type="ECO:0000313" key="3">
    <source>
        <dbReference type="EMBL" id="MDL0088117.1"/>
    </source>
</evidence>
<dbReference type="SUPFAM" id="SSF103515">
    <property type="entry name" value="Autotransporter"/>
    <property type="match status" value="1"/>
</dbReference>
<dbReference type="EMBL" id="JANURM010000001">
    <property type="protein sequence ID" value="MDL0088117.1"/>
    <property type="molecule type" value="Genomic_DNA"/>
</dbReference>
<dbReference type="Pfam" id="PF03797">
    <property type="entry name" value="Autotransporter"/>
    <property type="match status" value="1"/>
</dbReference>
<comment type="caution">
    <text evidence="3">The sequence shown here is derived from an EMBL/GenBank/DDBJ whole genome shotgun (WGS) entry which is preliminary data.</text>
</comment>
<evidence type="ECO:0000256" key="1">
    <source>
        <dbReference type="SAM" id="Coils"/>
    </source>
</evidence>
<name>A0ABT7HMF7_9BACT</name>
<dbReference type="PROSITE" id="PS51208">
    <property type="entry name" value="AUTOTRANSPORTER"/>
    <property type="match status" value="1"/>
</dbReference>
<keyword evidence="1" id="KW-0175">Coiled coil</keyword>
<dbReference type="InterPro" id="IPR005546">
    <property type="entry name" value="Autotransporte_beta"/>
</dbReference>
<evidence type="ECO:0000313" key="4">
    <source>
        <dbReference type="Proteomes" id="UP001173801"/>
    </source>
</evidence>
<dbReference type="Gene3D" id="2.40.128.130">
    <property type="entry name" value="Autotransporter beta-domain"/>
    <property type="match status" value="1"/>
</dbReference>
<proteinExistence type="predicted"/>
<gene>
    <name evidence="3" type="ORF">NYG85_01835</name>
</gene>
<dbReference type="RefSeq" id="WP_284936743.1">
    <property type="nucleotide sequence ID" value="NZ_JANURM010000001.1"/>
</dbReference>
<evidence type="ECO:0000259" key="2">
    <source>
        <dbReference type="PROSITE" id="PS51208"/>
    </source>
</evidence>